<proteinExistence type="predicted"/>
<protein>
    <recommendedName>
        <fullName evidence="2">DUF433 domain-containing protein</fullName>
    </recommendedName>
</protein>
<dbReference type="PANTHER" id="PTHR34849:SF3">
    <property type="entry name" value="SSR2962 PROTEIN"/>
    <property type="match status" value="1"/>
</dbReference>
<sequence length="78" mass="8718">MENLKRITFNPEVMGGKPCIRGMRVTVGMIVGLVASGHNNQEILEMYPYLDAEDIEEALHYAAWRVEEIEVPLATGTV</sequence>
<dbReference type="InterPro" id="IPR036388">
    <property type="entry name" value="WH-like_DNA-bd_sf"/>
</dbReference>
<gene>
    <name evidence="1" type="ORF">N47_H23470</name>
</gene>
<dbReference type="InterPro" id="IPR009057">
    <property type="entry name" value="Homeodomain-like_sf"/>
</dbReference>
<evidence type="ECO:0008006" key="2">
    <source>
        <dbReference type="Google" id="ProtNLM"/>
    </source>
</evidence>
<dbReference type="PANTHER" id="PTHR34849">
    <property type="entry name" value="SSL5025 PROTEIN"/>
    <property type="match status" value="1"/>
</dbReference>
<dbReference type="AlphaFoldDB" id="E1YAD1"/>
<accession>E1YAD1</accession>
<organism evidence="1">
    <name type="scientific">uncultured Desulfobacterium sp</name>
    <dbReference type="NCBI Taxonomy" id="201089"/>
    <lineage>
        <taxon>Bacteria</taxon>
        <taxon>Pseudomonadati</taxon>
        <taxon>Thermodesulfobacteriota</taxon>
        <taxon>Desulfobacteria</taxon>
        <taxon>Desulfobacterales</taxon>
        <taxon>Desulfobacteriaceae</taxon>
        <taxon>Desulfobacterium</taxon>
        <taxon>environmental samples</taxon>
    </lineage>
</organism>
<dbReference type="EMBL" id="FR695866">
    <property type="protein sequence ID" value="CBX27525.1"/>
    <property type="molecule type" value="Genomic_DNA"/>
</dbReference>
<dbReference type="SUPFAM" id="SSF46689">
    <property type="entry name" value="Homeodomain-like"/>
    <property type="match status" value="1"/>
</dbReference>
<reference evidence="1" key="1">
    <citation type="journal article" date="2011" name="Environ. Microbiol.">
        <title>Genomic insights into the metabolic potential of the polycyclic aromatic hydrocarbon degrading sulfate-reducing Deltaproteobacterium N47.</title>
        <authorList>
            <person name="Bergmann F."/>
            <person name="Selesi D."/>
            <person name="Weinmaier T."/>
            <person name="Tischler P."/>
            <person name="Rattei T."/>
            <person name="Meckenstock R.U."/>
        </authorList>
    </citation>
    <scope>NUCLEOTIDE SEQUENCE</scope>
</reference>
<name>E1YAD1_9BACT</name>
<evidence type="ECO:0000313" key="1">
    <source>
        <dbReference type="EMBL" id="CBX27525.1"/>
    </source>
</evidence>
<dbReference type="Pfam" id="PF04255">
    <property type="entry name" value="DUF433"/>
    <property type="match status" value="1"/>
</dbReference>
<dbReference type="InterPro" id="IPR007367">
    <property type="entry name" value="DUF433"/>
</dbReference>
<dbReference type="Gene3D" id="1.10.10.10">
    <property type="entry name" value="Winged helix-like DNA-binding domain superfamily/Winged helix DNA-binding domain"/>
    <property type="match status" value="1"/>
</dbReference>